<gene>
    <name evidence="1" type="ORF">MENTE1834_LOCUS38427</name>
</gene>
<accession>A0ACB1AJW9</accession>
<evidence type="ECO:0000313" key="1">
    <source>
        <dbReference type="EMBL" id="CAK5090631.1"/>
    </source>
</evidence>
<proteinExistence type="predicted"/>
<organism evidence="1 2">
    <name type="scientific">Meloidogyne enterolobii</name>
    <name type="common">Root-knot nematode worm</name>
    <name type="synonym">Meloidogyne mayaguensis</name>
    <dbReference type="NCBI Taxonomy" id="390850"/>
    <lineage>
        <taxon>Eukaryota</taxon>
        <taxon>Metazoa</taxon>
        <taxon>Ecdysozoa</taxon>
        <taxon>Nematoda</taxon>
        <taxon>Chromadorea</taxon>
        <taxon>Rhabditida</taxon>
        <taxon>Tylenchina</taxon>
        <taxon>Tylenchomorpha</taxon>
        <taxon>Tylenchoidea</taxon>
        <taxon>Meloidogynidae</taxon>
        <taxon>Meloidogyninae</taxon>
        <taxon>Meloidogyne</taxon>
    </lineage>
</organism>
<evidence type="ECO:0000313" key="2">
    <source>
        <dbReference type="Proteomes" id="UP001497535"/>
    </source>
</evidence>
<comment type="caution">
    <text evidence="1">The sequence shown here is derived from an EMBL/GenBank/DDBJ whole genome shotgun (WGS) entry which is preliminary data.</text>
</comment>
<protein>
    <submittedName>
        <fullName evidence="1">Uncharacterized protein</fullName>
    </submittedName>
</protein>
<dbReference type="EMBL" id="CAVMJV010000083">
    <property type="protein sequence ID" value="CAK5090631.1"/>
    <property type="molecule type" value="Genomic_DNA"/>
</dbReference>
<keyword evidence="2" id="KW-1185">Reference proteome</keyword>
<name>A0ACB1AJW9_MELEN</name>
<sequence length="96" mass="10754">MSDRISKGRCLFVAYKLPNSISNGTSFLYADSKNGEDWTLSKANIEDETSAIGRTILQIFEAKKAKTDLIALYNDENPNDGKNDSGRAHMKVYINY</sequence>
<dbReference type="Proteomes" id="UP001497535">
    <property type="component" value="Unassembled WGS sequence"/>
</dbReference>
<reference evidence="1" key="1">
    <citation type="submission" date="2023-11" db="EMBL/GenBank/DDBJ databases">
        <authorList>
            <person name="Poullet M."/>
        </authorList>
    </citation>
    <scope>NUCLEOTIDE SEQUENCE</scope>
    <source>
        <strain evidence="1">E1834</strain>
    </source>
</reference>